<protein>
    <recommendedName>
        <fullName evidence="6 7">Pyrroline-5-carboxylate reductase</fullName>
        <shortName evidence="6">P5C reductase</shortName>
        <shortName evidence="6">P5CR</shortName>
        <ecNumber evidence="6 7">1.5.1.2</ecNumber>
    </recommendedName>
    <alternativeName>
        <fullName evidence="6">PCA reductase</fullName>
    </alternativeName>
</protein>
<comment type="pathway">
    <text evidence="6">Amino-acid biosynthesis; L-proline biosynthesis; L-proline from L-glutamate 5-semialdehyde: step 1/1.</text>
</comment>
<keyword evidence="12" id="KW-1185">Reference proteome</keyword>
<evidence type="ECO:0000313" key="12">
    <source>
        <dbReference type="Proteomes" id="UP000247978"/>
    </source>
</evidence>
<dbReference type="GO" id="GO:0005737">
    <property type="term" value="C:cytoplasm"/>
    <property type="evidence" value="ECO:0007669"/>
    <property type="project" value="UniProtKB-SubCell"/>
</dbReference>
<dbReference type="PIRSF" id="PIRSF000193">
    <property type="entry name" value="Pyrrol-5-carb_rd"/>
    <property type="match status" value="1"/>
</dbReference>
<gene>
    <name evidence="6" type="primary">proC</name>
    <name evidence="11" type="ORF">DFR56_11545</name>
</gene>
<comment type="similarity">
    <text evidence="1 6">Belongs to the pyrroline-5-carboxylate reductase family.</text>
</comment>
<evidence type="ECO:0000259" key="9">
    <source>
        <dbReference type="Pfam" id="PF03807"/>
    </source>
</evidence>
<dbReference type="Gene3D" id="3.40.50.720">
    <property type="entry name" value="NAD(P)-binding Rossmann-like Domain"/>
    <property type="match status" value="1"/>
</dbReference>
<dbReference type="SUPFAM" id="SSF48179">
    <property type="entry name" value="6-phosphogluconate dehydrogenase C-terminal domain-like"/>
    <property type="match status" value="1"/>
</dbReference>
<dbReference type="Pfam" id="PF14748">
    <property type="entry name" value="P5CR_dimer"/>
    <property type="match status" value="1"/>
</dbReference>
<dbReference type="Proteomes" id="UP000247978">
    <property type="component" value="Unassembled WGS sequence"/>
</dbReference>
<accession>A0A2V3VU84</accession>
<dbReference type="RefSeq" id="WP_110396769.1">
    <property type="nucleotide sequence ID" value="NZ_JADIJL010000044.1"/>
</dbReference>
<dbReference type="InterPro" id="IPR000304">
    <property type="entry name" value="Pyrroline-COOH_reductase"/>
</dbReference>
<evidence type="ECO:0000256" key="2">
    <source>
        <dbReference type="ARBA" id="ARBA00022650"/>
    </source>
</evidence>
<comment type="subcellular location">
    <subcellularLocation>
        <location evidence="6">Cytoplasm</location>
    </subcellularLocation>
</comment>
<proteinExistence type="inferred from homology"/>
<dbReference type="EMBL" id="QJJQ01000015">
    <property type="protein sequence ID" value="PXW83575.1"/>
    <property type="molecule type" value="Genomic_DNA"/>
</dbReference>
<evidence type="ECO:0000256" key="1">
    <source>
        <dbReference type="ARBA" id="ARBA00005525"/>
    </source>
</evidence>
<keyword evidence="3 6" id="KW-0521">NADP</keyword>
<evidence type="ECO:0000256" key="4">
    <source>
        <dbReference type="ARBA" id="ARBA00023002"/>
    </source>
</evidence>
<dbReference type="UniPathway" id="UPA00098">
    <property type="reaction ID" value="UER00361"/>
</dbReference>
<dbReference type="SUPFAM" id="SSF51735">
    <property type="entry name" value="NAD(P)-binding Rossmann-fold domains"/>
    <property type="match status" value="1"/>
</dbReference>
<dbReference type="PANTHER" id="PTHR11645">
    <property type="entry name" value="PYRROLINE-5-CARBOXYLATE REDUCTASE"/>
    <property type="match status" value="1"/>
</dbReference>
<dbReference type="InterPro" id="IPR008927">
    <property type="entry name" value="6-PGluconate_DH-like_C_sf"/>
</dbReference>
<feature type="domain" description="Pyrroline-5-carboxylate reductase catalytic N-terminal" evidence="9">
    <location>
        <begin position="4"/>
        <end position="100"/>
    </location>
</feature>
<keyword evidence="6" id="KW-0963">Cytoplasm</keyword>
<evidence type="ECO:0000256" key="6">
    <source>
        <dbReference type="HAMAP-Rule" id="MF_01925"/>
    </source>
</evidence>
<keyword evidence="6" id="KW-0028">Amino-acid biosynthesis</keyword>
<dbReference type="NCBIfam" id="TIGR00112">
    <property type="entry name" value="proC"/>
    <property type="match status" value="1"/>
</dbReference>
<evidence type="ECO:0000313" key="11">
    <source>
        <dbReference type="EMBL" id="PXW83575.1"/>
    </source>
</evidence>
<dbReference type="GO" id="GO:0004735">
    <property type="term" value="F:pyrroline-5-carboxylate reductase activity"/>
    <property type="evidence" value="ECO:0007669"/>
    <property type="project" value="UniProtKB-UniRule"/>
</dbReference>
<comment type="caution">
    <text evidence="11">The sequence shown here is derived from an EMBL/GenBank/DDBJ whole genome shotgun (WGS) entry which is preliminary data.</text>
</comment>
<dbReference type="InterPro" id="IPR036291">
    <property type="entry name" value="NAD(P)-bd_dom_sf"/>
</dbReference>
<dbReference type="PANTHER" id="PTHR11645:SF49">
    <property type="entry name" value="PYRROLINE-5-CARBOXYLATE REDUCTASE 1"/>
    <property type="match status" value="1"/>
</dbReference>
<dbReference type="FunFam" id="1.10.3730.10:FF:000001">
    <property type="entry name" value="Pyrroline-5-carboxylate reductase"/>
    <property type="match status" value="1"/>
</dbReference>
<keyword evidence="2 6" id="KW-0641">Proline biosynthesis</keyword>
<dbReference type="InterPro" id="IPR029036">
    <property type="entry name" value="P5CR_dimer"/>
</dbReference>
<dbReference type="AlphaFoldDB" id="A0A2V3VU84"/>
<dbReference type="InterPro" id="IPR028939">
    <property type="entry name" value="P5C_Rdtase_cat_N"/>
</dbReference>
<dbReference type="Gene3D" id="1.10.3730.10">
    <property type="entry name" value="ProC C-terminal domain-like"/>
    <property type="match status" value="1"/>
</dbReference>
<feature type="binding site" evidence="8">
    <location>
        <begin position="8"/>
        <end position="13"/>
    </location>
    <ligand>
        <name>NADP(+)</name>
        <dbReference type="ChEBI" id="CHEBI:58349"/>
    </ligand>
</feature>
<organism evidence="11 12">
    <name type="scientific">Pseudogracilibacillus auburnensis</name>
    <dbReference type="NCBI Taxonomy" id="1494959"/>
    <lineage>
        <taxon>Bacteria</taxon>
        <taxon>Bacillati</taxon>
        <taxon>Bacillota</taxon>
        <taxon>Bacilli</taxon>
        <taxon>Bacillales</taxon>
        <taxon>Bacillaceae</taxon>
        <taxon>Pseudogracilibacillus</taxon>
    </lineage>
</organism>
<dbReference type="OrthoDB" id="9805754at2"/>
<evidence type="ECO:0000256" key="7">
    <source>
        <dbReference type="NCBIfam" id="TIGR00112"/>
    </source>
</evidence>
<dbReference type="HAMAP" id="MF_01925">
    <property type="entry name" value="P5C_reductase"/>
    <property type="match status" value="1"/>
</dbReference>
<evidence type="ECO:0000259" key="10">
    <source>
        <dbReference type="Pfam" id="PF14748"/>
    </source>
</evidence>
<reference evidence="11 12" key="1">
    <citation type="submission" date="2018-05" db="EMBL/GenBank/DDBJ databases">
        <title>Genomic Encyclopedia of Type Strains, Phase IV (KMG-IV): sequencing the most valuable type-strain genomes for metagenomic binning, comparative biology and taxonomic classification.</title>
        <authorList>
            <person name="Goeker M."/>
        </authorList>
    </citation>
    <scope>NUCLEOTIDE SEQUENCE [LARGE SCALE GENOMIC DNA]</scope>
    <source>
        <strain evidence="11 12">DSM 28556</strain>
    </source>
</reference>
<evidence type="ECO:0000256" key="3">
    <source>
        <dbReference type="ARBA" id="ARBA00022857"/>
    </source>
</evidence>
<comment type="catalytic activity">
    <reaction evidence="6">
        <text>L-proline + NAD(+) = (S)-1-pyrroline-5-carboxylate + NADH + 2 H(+)</text>
        <dbReference type="Rhea" id="RHEA:14105"/>
        <dbReference type="ChEBI" id="CHEBI:15378"/>
        <dbReference type="ChEBI" id="CHEBI:17388"/>
        <dbReference type="ChEBI" id="CHEBI:57540"/>
        <dbReference type="ChEBI" id="CHEBI:57945"/>
        <dbReference type="ChEBI" id="CHEBI:60039"/>
        <dbReference type="EC" id="1.5.1.2"/>
    </reaction>
</comment>
<evidence type="ECO:0000256" key="8">
    <source>
        <dbReference type="PIRSR" id="PIRSR000193-1"/>
    </source>
</evidence>
<comment type="function">
    <text evidence="5 6">Catalyzes the reduction of 1-pyrroline-5-carboxylate (PCA) to L-proline.</text>
</comment>
<name>A0A2V3VU84_9BACI</name>
<evidence type="ECO:0000256" key="5">
    <source>
        <dbReference type="ARBA" id="ARBA00058118"/>
    </source>
</evidence>
<dbReference type="EC" id="1.5.1.2" evidence="6 7"/>
<feature type="binding site" evidence="8">
    <location>
        <begin position="71"/>
        <end position="74"/>
    </location>
    <ligand>
        <name>NADP(+)</name>
        <dbReference type="ChEBI" id="CHEBI:58349"/>
    </ligand>
</feature>
<dbReference type="Pfam" id="PF03807">
    <property type="entry name" value="F420_oxidored"/>
    <property type="match status" value="1"/>
</dbReference>
<keyword evidence="4 6" id="KW-0560">Oxidoreductase</keyword>
<sequence length="271" mass="29506">MVNKVSFIGAGSMAEAIIAGMVNKKYVPSEQIYVANKENEARLNELKEKYNIIGHTNKEIVIQDANIIILATKPYDMADAIIDVKKYIQPNQLIISVVAGISTEFIASHIEKDVAVIRAMPNTSATIGYSATAITKGEYATDEHIQIAEQLFQAIGTVSVVEEEEMHIVTGISGSGPAYVYYLVEAMEKAAIEEGLDKQTAKQLITQTIIGAGEMLKYSKEPVTILRENVTSPNGTTAAGIQTLGEYNFQEAVVNCVKNATKRSMELGKKK</sequence>
<feature type="domain" description="Pyrroline-5-carboxylate reductase dimerisation" evidence="10">
    <location>
        <begin position="163"/>
        <end position="267"/>
    </location>
</feature>
<comment type="catalytic activity">
    <reaction evidence="6">
        <text>L-proline + NADP(+) = (S)-1-pyrroline-5-carboxylate + NADPH + 2 H(+)</text>
        <dbReference type="Rhea" id="RHEA:14109"/>
        <dbReference type="ChEBI" id="CHEBI:15378"/>
        <dbReference type="ChEBI" id="CHEBI:17388"/>
        <dbReference type="ChEBI" id="CHEBI:57783"/>
        <dbReference type="ChEBI" id="CHEBI:58349"/>
        <dbReference type="ChEBI" id="CHEBI:60039"/>
        <dbReference type="EC" id="1.5.1.2"/>
    </reaction>
</comment>
<dbReference type="GO" id="GO:0055129">
    <property type="term" value="P:L-proline biosynthetic process"/>
    <property type="evidence" value="ECO:0007669"/>
    <property type="project" value="UniProtKB-UniRule"/>
</dbReference>